<dbReference type="AlphaFoldDB" id="A0A2S7VIW7"/>
<dbReference type="RefSeq" id="WP_105061963.1">
    <property type="nucleotide sequence ID" value="NZ_MSCJ01000003.1"/>
</dbReference>
<reference evidence="1 2" key="1">
    <citation type="submission" date="2016-12" db="EMBL/GenBank/DDBJ databases">
        <title>Diversity of luminous bacteria.</title>
        <authorList>
            <person name="Yoshizawa S."/>
            <person name="Kogure K."/>
        </authorList>
    </citation>
    <scope>NUCLEOTIDE SEQUENCE [LARGE SCALE GENOMIC DNA]</scope>
    <source>
        <strain evidence="1 2">LC1-200</strain>
    </source>
</reference>
<protein>
    <recommendedName>
        <fullName evidence="3">DUF4243 domain-containing protein</fullName>
    </recommendedName>
</protein>
<dbReference type="OrthoDB" id="6457937at2"/>
<organism evidence="1 2">
    <name type="scientific">Photobacterium angustum</name>
    <dbReference type="NCBI Taxonomy" id="661"/>
    <lineage>
        <taxon>Bacteria</taxon>
        <taxon>Pseudomonadati</taxon>
        <taxon>Pseudomonadota</taxon>
        <taxon>Gammaproteobacteria</taxon>
        <taxon>Vibrionales</taxon>
        <taxon>Vibrionaceae</taxon>
        <taxon>Photobacterium</taxon>
    </lineage>
</organism>
<name>A0A2S7VIW7_PHOAN</name>
<accession>A0A2S7VIW7</accession>
<evidence type="ECO:0000313" key="1">
    <source>
        <dbReference type="EMBL" id="PQJ62136.1"/>
    </source>
</evidence>
<sequence>MKTSLLTNELIVAGLQFQPTYKNGISNHLPMTLVALDQMGTNDECVLLFYHQYITQLENVVRNEPFLKQANEIEQRIKNDGVETTLIAYMPRLIASFNAQAFQCMIRLSYAIKSQQQREIAYALAYWDQSYQLITPLSITEKYNAEQQLEQLVYAFSNSSFQTNNVSQRIFEVAQHPNYLKLAPVPADITIEKVLQLVVEYYHKTNNSTLLHGITALHAFIELLQYFPDKQTALQWFWQSYTAAFATVGKNLPQSRDVLPPPPHLSWLETITLGALSNNDHTITLIYSCSELYKRYPLAELKYIANQCIANESL</sequence>
<dbReference type="EMBL" id="MSCJ01000003">
    <property type="protein sequence ID" value="PQJ62136.1"/>
    <property type="molecule type" value="Genomic_DNA"/>
</dbReference>
<dbReference type="Proteomes" id="UP000238730">
    <property type="component" value="Unassembled WGS sequence"/>
</dbReference>
<comment type="caution">
    <text evidence="1">The sequence shown here is derived from an EMBL/GenBank/DDBJ whole genome shotgun (WGS) entry which is preliminary data.</text>
</comment>
<proteinExistence type="predicted"/>
<gene>
    <name evidence="1" type="ORF">BTO08_17980</name>
</gene>
<evidence type="ECO:0008006" key="3">
    <source>
        <dbReference type="Google" id="ProtNLM"/>
    </source>
</evidence>
<evidence type="ECO:0000313" key="2">
    <source>
        <dbReference type="Proteomes" id="UP000238730"/>
    </source>
</evidence>